<keyword evidence="2" id="KW-0325">Glycoprotein</keyword>
<dbReference type="RefSeq" id="WP_378114380.1">
    <property type="nucleotide sequence ID" value="NZ_JBHSNC010000057.1"/>
</dbReference>
<keyword evidence="4" id="KW-1185">Reference proteome</keyword>
<sequence length="1034" mass="113625">MIRKLTIAAVALIVLLSGALYVVHAKTKAEPLRVLVLYKEGSDSYLDALQQLNQTLVVNARIEQAKWPEAEGKLDSYDAVYLDRALSKDTPEAERFSSAMESYVKGGGALFAENEFYDVLPLELLGAKSFVKLDKLPAKLLLPKTEANANVIQTVVSQFHRDLSASYDKDRLADVALGMGMVPGTAKALAKNEGGIALYAMNRYGNGTVFFSSALLPNHQYVTGFDMQPRSGEDQSYFNFMFATGSYELRSAFLDFLSKEKLGYAVTKVLGTNGRPAMAWQNHFEVSSSLQEGGMEKWIDYVKQYNEIPSFSLARETYEWGLWKEGLVVYPNKGAAASPAFEGENVNSQYSSGDIVHLASGEAFSQASYPEYKSLGDPIELPYRTYEDVRDVNGDGVPDVVAGSADGSIRLYVGRHDGGEWSLEPAQPVMLANGSELRVGSYSAPALADLNGDGKLDLVVGSGDGRVRTYTNVGNFSFRDDGDTIGVPLTSKEAYAYAAPAVGDVNGDGIADLAVGMADGSVMLHVGELVGNSIRFDNLGQFLITGHAEDGVTYFSAPRIVDYDGDGQPELLVGYNDGYIRQYAMKNGPAGSISLGEMKYVQGETLNPAGDNRLWGGHNAVPAAADVNGDGLVDLIVGELIFGFPTPIDDPRFPAKEQLKQALDYAGHNFIPIQPHLFFHSYESPVRELEEIDLHKKAFEAYGIPWTNVGTNQHTWRINNLVPGQTIREEMKSGIWWNSGFRPSGNPYEPTLAGEYLWTMPFLLANKEQQDPFIVSNPAPNIAYFKGAFESYAALDMPFSYFYHMEYPILKSEADGGFANKVQFLDQFRNQYDYNFMTEDQSFRSYMAAYQADSSLGTPLIRNAMNVAENVIRTKKQLSFEVKTGGLRELNGSAQLDQKLQDEIEGQLSAVGYKVELGAKYKGYVPVTDAPISMYRGSTLYFGGTKDATVTIQSGLPTSPGIERANLLVNIDRDGSEWHIDWQGSGMQQVKLYAPRGLDVLSDGDGWSVEKSEDGKHYVLTRFGDVVTLNVRFK</sequence>
<dbReference type="SUPFAM" id="SSF52317">
    <property type="entry name" value="Class I glutamine amidotransferase-like"/>
    <property type="match status" value="1"/>
</dbReference>
<organism evidence="3 4">
    <name type="scientific">Cohnella yongneupensis</name>
    <dbReference type="NCBI Taxonomy" id="425006"/>
    <lineage>
        <taxon>Bacteria</taxon>
        <taxon>Bacillati</taxon>
        <taxon>Bacillota</taxon>
        <taxon>Bacilli</taxon>
        <taxon>Bacillales</taxon>
        <taxon>Paenibacillaceae</taxon>
        <taxon>Cohnella</taxon>
    </lineage>
</organism>
<dbReference type="InterPro" id="IPR013517">
    <property type="entry name" value="FG-GAP"/>
</dbReference>
<dbReference type="Gene3D" id="2.130.10.130">
    <property type="entry name" value="Integrin alpha, N-terminal"/>
    <property type="match status" value="2"/>
</dbReference>
<reference evidence="4" key="1">
    <citation type="journal article" date="2019" name="Int. J. Syst. Evol. Microbiol.">
        <title>The Global Catalogue of Microorganisms (GCM) 10K type strain sequencing project: providing services to taxonomists for standard genome sequencing and annotation.</title>
        <authorList>
            <consortium name="The Broad Institute Genomics Platform"/>
            <consortium name="The Broad Institute Genome Sequencing Center for Infectious Disease"/>
            <person name="Wu L."/>
            <person name="Ma J."/>
        </authorList>
    </citation>
    <scope>NUCLEOTIDE SEQUENCE [LARGE SCALE GENOMIC DNA]</scope>
    <source>
        <strain evidence="4">CGMCC 1.18578</strain>
    </source>
</reference>
<dbReference type="InterPro" id="IPR000413">
    <property type="entry name" value="Integrin_alpha"/>
</dbReference>
<dbReference type="InterPro" id="IPR028994">
    <property type="entry name" value="Integrin_alpha_N"/>
</dbReference>
<dbReference type="PANTHER" id="PTHR44103:SF1">
    <property type="entry name" value="PROPROTEIN CONVERTASE P"/>
    <property type="match status" value="1"/>
</dbReference>
<name>A0ABW0R7B0_9BACL</name>
<dbReference type="EMBL" id="JBHSNC010000057">
    <property type="protein sequence ID" value="MFC5532414.1"/>
    <property type="molecule type" value="Genomic_DNA"/>
</dbReference>
<protein>
    <submittedName>
        <fullName evidence="3">FG-GAP repeat domain-containing protein</fullName>
    </submittedName>
</protein>
<proteinExistence type="predicted"/>
<dbReference type="PRINTS" id="PR01185">
    <property type="entry name" value="INTEGRINA"/>
</dbReference>
<evidence type="ECO:0000313" key="3">
    <source>
        <dbReference type="EMBL" id="MFC5532414.1"/>
    </source>
</evidence>
<dbReference type="PANTHER" id="PTHR44103">
    <property type="entry name" value="PROPROTEIN CONVERTASE P"/>
    <property type="match status" value="1"/>
</dbReference>
<gene>
    <name evidence="3" type="ORF">ACFPQ4_23610</name>
</gene>
<dbReference type="Pfam" id="PF13517">
    <property type="entry name" value="FG-GAP_3"/>
    <property type="match status" value="2"/>
</dbReference>
<evidence type="ECO:0000313" key="4">
    <source>
        <dbReference type="Proteomes" id="UP001596108"/>
    </source>
</evidence>
<dbReference type="InterPro" id="IPR029062">
    <property type="entry name" value="Class_I_gatase-like"/>
</dbReference>
<accession>A0ABW0R7B0</accession>
<comment type="caution">
    <text evidence="3">The sequence shown here is derived from an EMBL/GenBank/DDBJ whole genome shotgun (WGS) entry which is preliminary data.</text>
</comment>
<keyword evidence="1" id="KW-0732">Signal</keyword>
<dbReference type="Proteomes" id="UP001596108">
    <property type="component" value="Unassembled WGS sequence"/>
</dbReference>
<dbReference type="SUPFAM" id="SSF69318">
    <property type="entry name" value="Integrin alpha N-terminal domain"/>
    <property type="match status" value="1"/>
</dbReference>
<evidence type="ECO:0000256" key="1">
    <source>
        <dbReference type="ARBA" id="ARBA00022729"/>
    </source>
</evidence>
<evidence type="ECO:0000256" key="2">
    <source>
        <dbReference type="ARBA" id="ARBA00023180"/>
    </source>
</evidence>